<evidence type="ECO:0000256" key="3">
    <source>
        <dbReference type="ARBA" id="ARBA00022771"/>
    </source>
</evidence>
<evidence type="ECO:0000256" key="1">
    <source>
        <dbReference type="ARBA" id="ARBA00022553"/>
    </source>
</evidence>
<dbReference type="Gene3D" id="2.120.10.30">
    <property type="entry name" value="TolB, C-terminal domain"/>
    <property type="match status" value="1"/>
</dbReference>
<dbReference type="GO" id="GO:0008270">
    <property type="term" value="F:zinc ion binding"/>
    <property type="evidence" value="ECO:0007669"/>
    <property type="project" value="UniProtKB-KW"/>
</dbReference>
<dbReference type="PANTHER" id="PTHR25462">
    <property type="entry name" value="BONUS, ISOFORM C-RELATED"/>
    <property type="match status" value="1"/>
</dbReference>
<keyword evidence="2" id="KW-0479">Metal-binding</keyword>
<dbReference type="Gene3D" id="3.30.160.60">
    <property type="entry name" value="Classic Zinc Finger"/>
    <property type="match status" value="1"/>
</dbReference>
<sequence length="621" mass="70361">MSEFERRVSRNLQCPVCFELLSDPKQLSCTHTFCKKCLNDILKCSSTNSLTCPICRSETFVKDGNVLNLNTNVPLKSLIDDVRNSQQVCETCDSNSRAVHFCCECGKKMCNTCLENHKKWPLNDKHRVVRVEDVREGRVVIEKEVYCQEHKADKQKHLCTDVCITCKKFICLRCRLLSHENKGHIVQNTEEYNASTETHIVSLQAQGKTKATTIKDHMTCIKAQKKRVTDHIAAKKAEIDKSYQESLKKLEERKAALIKMKAALDKQIDAQEVKLCKRLDVMKDVDERLVTSIESASVLAGNCMKAPLEGDIIVIRDTLSGELKNVLDRDDPEKKLATDVADRAKQLIFTPNNQYQCDQLNIGEVRFVKCELECDVELSKKDCMNGMAATPDGRMAVGYSNGGIDIFSPEGQLQKTVLKDVGISRVGYLSDGRCVILNDIDRLTLYTQEYEKLDVTFDTLSKDEGGSVSLTVDSNDLIYVGYWKATKIQVFSPAGGKAIREIPCDGYEPRQITSYNDVLIIKYGNTVRIIEKEGNVKHKAEESNVYSYAGVTQNNSILVAWVKYADGLVSIDEYTSELKHVQTLISDHKIEKPKKRNWYYIHEFRSGEIAFCTPDRLYIFN</sequence>
<keyword evidence="9" id="KW-1185">Reference proteome</keyword>
<dbReference type="AlphaFoldDB" id="A0A7M7HQ10"/>
<proteinExistence type="predicted"/>
<dbReference type="GO" id="GO:0005654">
    <property type="term" value="C:nucleoplasm"/>
    <property type="evidence" value="ECO:0000318"/>
    <property type="project" value="GO_Central"/>
</dbReference>
<dbReference type="SMART" id="SM00336">
    <property type="entry name" value="BBOX"/>
    <property type="match status" value="2"/>
</dbReference>
<dbReference type="InterPro" id="IPR000315">
    <property type="entry name" value="Znf_B-box"/>
</dbReference>
<dbReference type="InterPro" id="IPR027370">
    <property type="entry name" value="Znf-RING_euk"/>
</dbReference>
<evidence type="ECO:0000259" key="6">
    <source>
        <dbReference type="PROSITE" id="PS50089"/>
    </source>
</evidence>
<keyword evidence="1" id="KW-0597">Phosphoprotein</keyword>
<reference evidence="8" key="2">
    <citation type="submission" date="2021-01" db="UniProtKB">
        <authorList>
            <consortium name="EnsemblMetazoa"/>
        </authorList>
    </citation>
    <scope>IDENTIFICATION</scope>
</reference>
<dbReference type="RefSeq" id="XP_011681116.2">
    <property type="nucleotide sequence ID" value="XM_011682814.2"/>
</dbReference>
<accession>A0A7M7HQ10</accession>
<dbReference type="InParanoid" id="A0A7M7HQ10"/>
<dbReference type="GeneID" id="105446250"/>
<evidence type="ECO:0000259" key="7">
    <source>
        <dbReference type="PROSITE" id="PS50119"/>
    </source>
</evidence>
<dbReference type="GO" id="GO:0061630">
    <property type="term" value="F:ubiquitin protein ligase activity"/>
    <property type="evidence" value="ECO:0000318"/>
    <property type="project" value="GO_Central"/>
</dbReference>
<dbReference type="SUPFAM" id="SSF63825">
    <property type="entry name" value="YWTD domain"/>
    <property type="match status" value="1"/>
</dbReference>
<dbReference type="FunCoup" id="A0A7M7HQ10">
    <property type="interactions" value="18"/>
</dbReference>
<name>A0A7M7HQ10_STRPU</name>
<dbReference type="Gene3D" id="3.30.40.10">
    <property type="entry name" value="Zinc/RING finger domain, C3HC4 (zinc finger)"/>
    <property type="match status" value="1"/>
</dbReference>
<dbReference type="InterPro" id="IPR011042">
    <property type="entry name" value="6-blade_b-propeller_TolB-like"/>
</dbReference>
<dbReference type="InterPro" id="IPR017907">
    <property type="entry name" value="Znf_RING_CS"/>
</dbReference>
<reference evidence="9" key="1">
    <citation type="submission" date="2015-02" db="EMBL/GenBank/DDBJ databases">
        <title>Genome sequencing for Strongylocentrotus purpuratus.</title>
        <authorList>
            <person name="Murali S."/>
            <person name="Liu Y."/>
            <person name="Vee V."/>
            <person name="English A."/>
            <person name="Wang M."/>
            <person name="Skinner E."/>
            <person name="Han Y."/>
            <person name="Muzny D.M."/>
            <person name="Worley K.C."/>
            <person name="Gibbs R.A."/>
        </authorList>
    </citation>
    <scope>NUCLEOTIDE SEQUENCE</scope>
</reference>
<dbReference type="InterPro" id="IPR013083">
    <property type="entry name" value="Znf_RING/FYVE/PHD"/>
</dbReference>
<dbReference type="SMART" id="SM00184">
    <property type="entry name" value="RING"/>
    <property type="match status" value="1"/>
</dbReference>
<dbReference type="SUPFAM" id="SSF57850">
    <property type="entry name" value="RING/U-box"/>
    <property type="match status" value="1"/>
</dbReference>
<dbReference type="EnsemblMetazoa" id="XM_011682814">
    <property type="protein sequence ID" value="XP_011681116"/>
    <property type="gene ID" value="LOC105446250"/>
</dbReference>
<dbReference type="PROSITE" id="PS50089">
    <property type="entry name" value="ZF_RING_2"/>
    <property type="match status" value="1"/>
</dbReference>
<keyword evidence="4" id="KW-0862">Zinc</keyword>
<dbReference type="PANTHER" id="PTHR25462:SF296">
    <property type="entry name" value="MEIOTIC P26, ISOFORM F"/>
    <property type="match status" value="1"/>
</dbReference>
<dbReference type="PROSITE" id="PS00518">
    <property type="entry name" value="ZF_RING_1"/>
    <property type="match status" value="1"/>
</dbReference>
<feature type="domain" description="B box-type" evidence="7">
    <location>
        <begin position="84"/>
        <end position="131"/>
    </location>
</feature>
<evidence type="ECO:0000313" key="8">
    <source>
        <dbReference type="EnsemblMetazoa" id="XP_011681116"/>
    </source>
</evidence>
<dbReference type="Proteomes" id="UP000007110">
    <property type="component" value="Unassembled WGS sequence"/>
</dbReference>
<dbReference type="InterPro" id="IPR001841">
    <property type="entry name" value="Znf_RING"/>
</dbReference>
<dbReference type="Pfam" id="PF13445">
    <property type="entry name" value="zf-RING_UBOX"/>
    <property type="match status" value="1"/>
</dbReference>
<evidence type="ECO:0000256" key="5">
    <source>
        <dbReference type="PROSITE-ProRule" id="PRU00024"/>
    </source>
</evidence>
<evidence type="ECO:0000256" key="4">
    <source>
        <dbReference type="ARBA" id="ARBA00022833"/>
    </source>
</evidence>
<dbReference type="OrthoDB" id="6105938at2759"/>
<dbReference type="OMA" id="SCEYNDE"/>
<evidence type="ECO:0000256" key="2">
    <source>
        <dbReference type="ARBA" id="ARBA00022723"/>
    </source>
</evidence>
<organism evidence="8 9">
    <name type="scientific">Strongylocentrotus purpuratus</name>
    <name type="common">Purple sea urchin</name>
    <dbReference type="NCBI Taxonomy" id="7668"/>
    <lineage>
        <taxon>Eukaryota</taxon>
        <taxon>Metazoa</taxon>
        <taxon>Echinodermata</taxon>
        <taxon>Eleutherozoa</taxon>
        <taxon>Echinozoa</taxon>
        <taxon>Echinoidea</taxon>
        <taxon>Euechinoidea</taxon>
        <taxon>Echinacea</taxon>
        <taxon>Camarodonta</taxon>
        <taxon>Echinidea</taxon>
        <taxon>Strongylocentrotidae</taxon>
        <taxon>Strongylocentrotus</taxon>
    </lineage>
</organism>
<protein>
    <submittedName>
        <fullName evidence="8">Uncharacterized protein</fullName>
    </submittedName>
</protein>
<dbReference type="PROSITE" id="PS50119">
    <property type="entry name" value="ZF_BBOX"/>
    <property type="match status" value="1"/>
</dbReference>
<keyword evidence="3 5" id="KW-0863">Zinc-finger</keyword>
<dbReference type="InterPro" id="IPR047153">
    <property type="entry name" value="TRIM45/56/19-like"/>
</dbReference>
<evidence type="ECO:0000313" key="9">
    <source>
        <dbReference type="Proteomes" id="UP000007110"/>
    </source>
</evidence>
<feature type="domain" description="RING-type" evidence="6">
    <location>
        <begin position="14"/>
        <end position="56"/>
    </location>
</feature>
<dbReference type="KEGG" id="spu:105446250"/>